<organism evidence="10 11">
    <name type="scientific">Porphyromonas canoris</name>
    <dbReference type="NCBI Taxonomy" id="36875"/>
    <lineage>
        <taxon>Bacteria</taxon>
        <taxon>Pseudomonadati</taxon>
        <taxon>Bacteroidota</taxon>
        <taxon>Bacteroidia</taxon>
        <taxon>Bacteroidales</taxon>
        <taxon>Porphyromonadaceae</taxon>
        <taxon>Porphyromonas</taxon>
    </lineage>
</organism>
<keyword evidence="7 9" id="KW-0472">Membrane</keyword>
<evidence type="ECO:0000256" key="8">
    <source>
        <dbReference type="ARBA" id="ARBA00037998"/>
    </source>
</evidence>
<feature type="transmembrane region" description="Helical" evidence="9">
    <location>
        <begin position="262"/>
        <end position="280"/>
    </location>
</feature>
<proteinExistence type="inferred from homology"/>
<evidence type="ECO:0000256" key="9">
    <source>
        <dbReference type="SAM" id="Phobius"/>
    </source>
</evidence>
<dbReference type="InterPro" id="IPR052157">
    <property type="entry name" value="BCAA_transport_permease"/>
</dbReference>
<evidence type="ECO:0000256" key="3">
    <source>
        <dbReference type="ARBA" id="ARBA00022475"/>
    </source>
</evidence>
<feature type="transmembrane region" description="Helical" evidence="9">
    <location>
        <begin position="6"/>
        <end position="26"/>
    </location>
</feature>
<comment type="similarity">
    <text evidence="8">Belongs to the binding-protein-dependent transport system permease family. LivHM subfamily.</text>
</comment>
<dbReference type="RefSeq" id="WP_036791966.1">
    <property type="nucleotide sequence ID" value="NZ_JQZV01000013.1"/>
</dbReference>
<evidence type="ECO:0000256" key="2">
    <source>
        <dbReference type="ARBA" id="ARBA00022448"/>
    </source>
</evidence>
<dbReference type="PANTHER" id="PTHR11795:SF445">
    <property type="entry name" value="AMINO ACID ABC TRANSPORTER PERMEASE PROTEIN"/>
    <property type="match status" value="1"/>
</dbReference>
<dbReference type="PANTHER" id="PTHR11795">
    <property type="entry name" value="BRANCHED-CHAIN AMINO ACID TRANSPORT SYSTEM PERMEASE PROTEIN LIVH"/>
    <property type="match status" value="1"/>
</dbReference>
<comment type="subcellular location">
    <subcellularLocation>
        <location evidence="1">Cell membrane</location>
        <topology evidence="1">Multi-pass membrane protein</topology>
    </subcellularLocation>
</comment>
<sequence>MSHLISIVYILFTYLIVGISFFNIYSVVRSFHIAHAISLTLAAYMVYTVSVLWGVSLWLAVPLAIAVVILLMLGINQWVYRPLKRQGLESWQMMIASLGLYVVLQNVISMIWGDSTLSFRTWEIKVGHEFMGAYITDVQIITIVSSGILLLLSHLFMQRTHIGRQIKAVASNPELSRVLGISETKAVAWSMGIGTGLAACAGILIAADIDMTPTMGFNWLLYGVVAMIIGGMGRMRYLLLGALLLATAQHLSAYYIDSKWMNATAYVILIVFLYFRPYGFSGKQLKKAEI</sequence>
<feature type="transmembrane region" description="Helical" evidence="9">
    <location>
        <begin position="33"/>
        <end position="53"/>
    </location>
</feature>
<keyword evidence="4 9" id="KW-0812">Transmembrane</keyword>
<keyword evidence="5" id="KW-0029">Amino-acid transport</keyword>
<dbReference type="Pfam" id="PF02653">
    <property type="entry name" value="BPD_transp_2"/>
    <property type="match status" value="1"/>
</dbReference>
<evidence type="ECO:0000256" key="1">
    <source>
        <dbReference type="ARBA" id="ARBA00004651"/>
    </source>
</evidence>
<feature type="transmembrane region" description="Helical" evidence="9">
    <location>
        <begin position="186"/>
        <end position="207"/>
    </location>
</feature>
<evidence type="ECO:0000313" key="10">
    <source>
        <dbReference type="EMBL" id="KGN92073.1"/>
    </source>
</evidence>
<feature type="transmembrane region" description="Helical" evidence="9">
    <location>
        <begin position="237"/>
        <end position="256"/>
    </location>
</feature>
<keyword evidence="6 9" id="KW-1133">Transmembrane helix</keyword>
<evidence type="ECO:0000256" key="7">
    <source>
        <dbReference type="ARBA" id="ARBA00023136"/>
    </source>
</evidence>
<protein>
    <submittedName>
        <fullName evidence="10">ABC transporter permease</fullName>
    </submittedName>
</protein>
<keyword evidence="2" id="KW-0813">Transport</keyword>
<dbReference type="CDD" id="cd06582">
    <property type="entry name" value="TM_PBP1_LivH_like"/>
    <property type="match status" value="1"/>
</dbReference>
<evidence type="ECO:0000256" key="5">
    <source>
        <dbReference type="ARBA" id="ARBA00022970"/>
    </source>
</evidence>
<evidence type="ECO:0000313" key="11">
    <source>
        <dbReference type="Proteomes" id="UP000030101"/>
    </source>
</evidence>
<dbReference type="EMBL" id="JQZV01000013">
    <property type="protein sequence ID" value="KGN92073.1"/>
    <property type="molecule type" value="Genomic_DNA"/>
</dbReference>
<name>A0ABR4XK92_9PORP</name>
<comment type="caution">
    <text evidence="10">The sequence shown here is derived from an EMBL/GenBank/DDBJ whole genome shotgun (WGS) entry which is preliminary data.</text>
</comment>
<feature type="transmembrane region" description="Helical" evidence="9">
    <location>
        <begin position="213"/>
        <end position="230"/>
    </location>
</feature>
<feature type="transmembrane region" description="Helical" evidence="9">
    <location>
        <begin position="91"/>
        <end position="112"/>
    </location>
</feature>
<keyword evidence="11" id="KW-1185">Reference proteome</keyword>
<gene>
    <name evidence="10" type="ORF">HQ43_08510</name>
</gene>
<evidence type="ECO:0000256" key="4">
    <source>
        <dbReference type="ARBA" id="ARBA00022692"/>
    </source>
</evidence>
<feature type="transmembrane region" description="Helical" evidence="9">
    <location>
        <begin position="59"/>
        <end position="79"/>
    </location>
</feature>
<dbReference type="InterPro" id="IPR001851">
    <property type="entry name" value="ABC_transp_permease"/>
</dbReference>
<dbReference type="Proteomes" id="UP000030101">
    <property type="component" value="Unassembled WGS sequence"/>
</dbReference>
<keyword evidence="3" id="KW-1003">Cell membrane</keyword>
<reference evidence="10 11" key="1">
    <citation type="submission" date="2014-08" db="EMBL/GenBank/DDBJ databases">
        <title>Porphyromonas canoris strain:OH2762 Genome sequencing.</title>
        <authorList>
            <person name="Wallis C."/>
            <person name="Deusch O."/>
            <person name="O'Flynn C."/>
            <person name="Davis I."/>
            <person name="Jospin G."/>
            <person name="Darling A.E."/>
            <person name="Coil D.A."/>
            <person name="Alexiev A."/>
            <person name="Horsfall A."/>
            <person name="Kirkwood N."/>
            <person name="Harris S."/>
            <person name="Eisen J.A."/>
        </authorList>
    </citation>
    <scope>NUCLEOTIDE SEQUENCE [LARGE SCALE GENOMIC DNA]</scope>
    <source>
        <strain evidence="11">COT-108 OH2762</strain>
    </source>
</reference>
<feature type="transmembrane region" description="Helical" evidence="9">
    <location>
        <begin position="132"/>
        <end position="157"/>
    </location>
</feature>
<evidence type="ECO:0000256" key="6">
    <source>
        <dbReference type="ARBA" id="ARBA00022989"/>
    </source>
</evidence>
<accession>A0ABR4XK92</accession>